<dbReference type="Proteomes" id="UP000490939">
    <property type="component" value="Unassembled WGS sequence"/>
</dbReference>
<protein>
    <submittedName>
        <fullName evidence="2">Uncharacterized protein</fullName>
    </submittedName>
</protein>
<name>A0A8H3VF32_VENIN</name>
<keyword evidence="4" id="KW-1185">Reference proteome</keyword>
<organism evidence="2 4">
    <name type="scientific">Venturia inaequalis</name>
    <name type="common">Apple scab fungus</name>
    <dbReference type="NCBI Taxonomy" id="5025"/>
    <lineage>
        <taxon>Eukaryota</taxon>
        <taxon>Fungi</taxon>
        <taxon>Dikarya</taxon>
        <taxon>Ascomycota</taxon>
        <taxon>Pezizomycotina</taxon>
        <taxon>Dothideomycetes</taxon>
        <taxon>Pleosporomycetidae</taxon>
        <taxon>Venturiales</taxon>
        <taxon>Venturiaceae</taxon>
        <taxon>Venturia</taxon>
    </lineage>
</organism>
<gene>
    <name evidence="2" type="ORF">EG327_003877</name>
    <name evidence="1" type="ORF">EG328_006659</name>
</gene>
<dbReference type="EMBL" id="WNWR01000238">
    <property type="protein sequence ID" value="KAE9987301.1"/>
    <property type="molecule type" value="Genomic_DNA"/>
</dbReference>
<evidence type="ECO:0000313" key="3">
    <source>
        <dbReference type="Proteomes" id="UP000447873"/>
    </source>
</evidence>
<proteinExistence type="predicted"/>
<comment type="caution">
    <text evidence="2">The sequence shown here is derived from an EMBL/GenBank/DDBJ whole genome shotgun (WGS) entry which is preliminary data.</text>
</comment>
<evidence type="ECO:0000313" key="4">
    <source>
        <dbReference type="Proteomes" id="UP000490939"/>
    </source>
</evidence>
<sequence>MLGRIRDGRESKGRSGSAVKEAAARFCNPGLTKPNEENAPEGVLVQELEKLPLFYRNIFRVVLDEARGVLQSPRGTALDVGLAIQNTVLRSSHHLVLLIGKTERQILKDSLKVGDLKVKASEFKVREKRQDISARNGRPEAARLEAGAREMEVEAVDLEMQGREEKHQEFLVPCLICKHM</sequence>
<evidence type="ECO:0000313" key="1">
    <source>
        <dbReference type="EMBL" id="KAE9969823.1"/>
    </source>
</evidence>
<dbReference type="AlphaFoldDB" id="A0A8H3VF32"/>
<reference evidence="2 4" key="1">
    <citation type="submission" date="2019-07" db="EMBL/GenBank/DDBJ databases">
        <title>Venturia inaequalis Genome Resource.</title>
        <authorList>
            <person name="Lichtner F.J."/>
        </authorList>
    </citation>
    <scope>NUCLEOTIDE SEQUENCE [LARGE SCALE GENOMIC DNA]</scope>
    <source>
        <strain evidence="1 3">120213</strain>
        <strain evidence="2 4">DMI_063113</strain>
    </source>
</reference>
<accession>A0A8H3VF32</accession>
<dbReference type="Proteomes" id="UP000447873">
    <property type="component" value="Unassembled WGS sequence"/>
</dbReference>
<evidence type="ECO:0000313" key="2">
    <source>
        <dbReference type="EMBL" id="KAE9987301.1"/>
    </source>
</evidence>
<dbReference type="EMBL" id="WNWS01000353">
    <property type="protein sequence ID" value="KAE9969823.1"/>
    <property type="molecule type" value="Genomic_DNA"/>
</dbReference>